<organism evidence="1 2">
    <name type="scientific">candidate division WWE3 bacterium GW2011_GWA1_41_8</name>
    <dbReference type="NCBI Taxonomy" id="1619103"/>
    <lineage>
        <taxon>Bacteria</taxon>
        <taxon>Katanobacteria</taxon>
    </lineage>
</organism>
<protein>
    <submittedName>
        <fullName evidence="1">Uncharacterized protein</fullName>
    </submittedName>
</protein>
<dbReference type="Proteomes" id="UP000034920">
    <property type="component" value="Unassembled WGS sequence"/>
</dbReference>
<accession>A0A0G0XBV9</accession>
<comment type="caution">
    <text evidence="1">The sequence shown here is derived from an EMBL/GenBank/DDBJ whole genome shotgun (WGS) entry which is preliminary data.</text>
</comment>
<reference evidence="1 2" key="1">
    <citation type="journal article" date="2015" name="Nature">
        <title>rRNA introns, odd ribosomes, and small enigmatic genomes across a large radiation of phyla.</title>
        <authorList>
            <person name="Brown C.T."/>
            <person name="Hug L.A."/>
            <person name="Thomas B.C."/>
            <person name="Sharon I."/>
            <person name="Castelle C.J."/>
            <person name="Singh A."/>
            <person name="Wilkins M.J."/>
            <person name="Williams K.H."/>
            <person name="Banfield J.F."/>
        </authorList>
    </citation>
    <scope>NUCLEOTIDE SEQUENCE [LARGE SCALE GENOMIC DNA]</scope>
</reference>
<evidence type="ECO:0000313" key="2">
    <source>
        <dbReference type="Proteomes" id="UP000034920"/>
    </source>
</evidence>
<dbReference type="EMBL" id="LCCA01000018">
    <property type="protein sequence ID" value="KKS21877.1"/>
    <property type="molecule type" value="Genomic_DNA"/>
</dbReference>
<dbReference type="AlphaFoldDB" id="A0A0G0XBV9"/>
<proteinExistence type="predicted"/>
<name>A0A0G0XBV9_UNCKA</name>
<gene>
    <name evidence="1" type="ORF">UU80_C0018G0013</name>
</gene>
<evidence type="ECO:0000313" key="1">
    <source>
        <dbReference type="EMBL" id="KKS21877.1"/>
    </source>
</evidence>
<sequence>MSDVRLFSLEDTEKVRKFIIDFLKKYPMSTEEEIRKAAQGEFPNIDCVSAIYHLLKDLLEEGALHLRNRTVYSLH</sequence>